<evidence type="ECO:0000313" key="8">
    <source>
        <dbReference type="Proteomes" id="UP000297753"/>
    </source>
</evidence>
<evidence type="ECO:0000256" key="1">
    <source>
        <dbReference type="ARBA" id="ARBA00004571"/>
    </source>
</evidence>
<dbReference type="InterPro" id="IPR023614">
    <property type="entry name" value="Porin_dom_sf"/>
</dbReference>
<feature type="domain" description="Porin" evidence="6">
    <location>
        <begin position="8"/>
        <end position="298"/>
    </location>
</feature>
<dbReference type="RefSeq" id="WP_134837033.1">
    <property type="nucleotide sequence ID" value="NZ_SATR01000042.1"/>
</dbReference>
<keyword evidence="3 5" id="KW-0732">Signal</keyword>
<feature type="signal peptide" evidence="5">
    <location>
        <begin position="1"/>
        <end position="21"/>
    </location>
</feature>
<name>A0A4Y8WA86_9VIBR</name>
<dbReference type="GO" id="GO:0034220">
    <property type="term" value="P:monoatomic ion transmembrane transport"/>
    <property type="evidence" value="ECO:0007669"/>
    <property type="project" value="InterPro"/>
</dbReference>
<dbReference type="InterPro" id="IPR001897">
    <property type="entry name" value="Porin_gammaproteobac"/>
</dbReference>
<keyword evidence="4" id="KW-0472">Membrane</keyword>
<feature type="chain" id="PRO_5021417968" evidence="5">
    <location>
        <begin position="22"/>
        <end position="311"/>
    </location>
</feature>
<dbReference type="PRINTS" id="PR00183">
    <property type="entry name" value="ECOLIPORIN"/>
</dbReference>
<protein>
    <submittedName>
        <fullName evidence="7">Porin</fullName>
    </submittedName>
</protein>
<dbReference type="InterPro" id="IPR050298">
    <property type="entry name" value="Gram-neg_bact_OMP"/>
</dbReference>
<dbReference type="Proteomes" id="UP000297753">
    <property type="component" value="Unassembled WGS sequence"/>
</dbReference>
<evidence type="ECO:0000256" key="3">
    <source>
        <dbReference type="ARBA" id="ARBA00022729"/>
    </source>
</evidence>
<dbReference type="InterPro" id="IPR033900">
    <property type="entry name" value="Gram_neg_porin_domain"/>
</dbReference>
<comment type="similarity">
    <text evidence="2">Belongs to the Gram-negative porin family.</text>
</comment>
<proteinExistence type="inferred from homology"/>
<dbReference type="GO" id="GO:0009279">
    <property type="term" value="C:cell outer membrane"/>
    <property type="evidence" value="ECO:0007669"/>
    <property type="project" value="UniProtKB-SubCell"/>
</dbReference>
<dbReference type="Gene3D" id="2.40.160.10">
    <property type="entry name" value="Porin"/>
    <property type="match status" value="1"/>
</dbReference>
<evidence type="ECO:0000256" key="5">
    <source>
        <dbReference type="SAM" id="SignalP"/>
    </source>
</evidence>
<evidence type="ECO:0000256" key="2">
    <source>
        <dbReference type="ARBA" id="ARBA00007539"/>
    </source>
</evidence>
<sequence>MKKAAVASAVFAALVSGSSLAATVYKSEGTELKVGGRAEARFNISDENESATDSSFDDKSHARFNFVGKTELSDGLYGFGKYEAEVGTDSSSTINNRYVYAGFGTNFGEFSYGKQDSAQVQVTDFTDLMNTFDEAAADLIGANKDKRENNFVYSGNFEALTVKANYIASDQKDNDSFGLSAVYGFDFGLDLGLGYTTQDQGDKSEDQVNLGASFKLDALTLAAIYGDGTVVTANQEFDANMFELGAKYKLGKTSLIAVYNYQEVDNTDTTDHIALEVEHKFNGNLRTYVGYMFQQLDNTEDELQAGIRYDF</sequence>
<accession>A0A4Y8WA86</accession>
<evidence type="ECO:0000256" key="4">
    <source>
        <dbReference type="ARBA" id="ARBA00023136"/>
    </source>
</evidence>
<reference evidence="7 8" key="1">
    <citation type="submission" date="2019-01" db="EMBL/GenBank/DDBJ databases">
        <title>Vibrio BEI176 sp. nov, a marine bacterium isolated from China: eastern marignal seas.</title>
        <authorList>
            <person name="Li B."/>
        </authorList>
    </citation>
    <scope>NUCLEOTIDE SEQUENCE [LARGE SCALE GENOMIC DNA]</scope>
    <source>
        <strain evidence="7 8">BEI176</strain>
    </source>
</reference>
<dbReference type="EMBL" id="SATR01000042">
    <property type="protein sequence ID" value="TFH89840.1"/>
    <property type="molecule type" value="Genomic_DNA"/>
</dbReference>
<organism evidence="7 8">
    <name type="scientific">Vibrio ouci</name>
    <dbReference type="NCBI Taxonomy" id="2499078"/>
    <lineage>
        <taxon>Bacteria</taxon>
        <taxon>Pseudomonadati</taxon>
        <taxon>Pseudomonadota</taxon>
        <taxon>Gammaproteobacteria</taxon>
        <taxon>Vibrionales</taxon>
        <taxon>Vibrionaceae</taxon>
        <taxon>Vibrio</taxon>
    </lineage>
</organism>
<comment type="caution">
    <text evidence="7">The sequence shown here is derived from an EMBL/GenBank/DDBJ whole genome shotgun (WGS) entry which is preliminary data.</text>
</comment>
<dbReference type="SUPFAM" id="SSF56935">
    <property type="entry name" value="Porins"/>
    <property type="match status" value="1"/>
</dbReference>
<dbReference type="GO" id="GO:0015288">
    <property type="term" value="F:porin activity"/>
    <property type="evidence" value="ECO:0007669"/>
    <property type="project" value="InterPro"/>
</dbReference>
<dbReference type="Pfam" id="PF13609">
    <property type="entry name" value="Porin_4"/>
    <property type="match status" value="1"/>
</dbReference>
<dbReference type="PANTHER" id="PTHR34501">
    <property type="entry name" value="PROTEIN YDDL-RELATED"/>
    <property type="match status" value="1"/>
</dbReference>
<evidence type="ECO:0000259" key="6">
    <source>
        <dbReference type="Pfam" id="PF13609"/>
    </source>
</evidence>
<gene>
    <name evidence="7" type="ORF">ELS82_19920</name>
</gene>
<evidence type="ECO:0000313" key="7">
    <source>
        <dbReference type="EMBL" id="TFH89840.1"/>
    </source>
</evidence>
<dbReference type="OrthoDB" id="8173690at2"/>
<keyword evidence="8" id="KW-1185">Reference proteome</keyword>
<dbReference type="PANTHER" id="PTHR34501:SF2">
    <property type="entry name" value="OUTER MEMBRANE PORIN F-RELATED"/>
    <property type="match status" value="1"/>
</dbReference>
<dbReference type="AlphaFoldDB" id="A0A4Y8WA86"/>
<comment type="subcellular location">
    <subcellularLocation>
        <location evidence="1">Cell outer membrane</location>
        <topology evidence="1">Multi-pass membrane protein</topology>
    </subcellularLocation>
</comment>
<dbReference type="CDD" id="cd00342">
    <property type="entry name" value="gram_neg_porins"/>
    <property type="match status" value="1"/>
</dbReference>